<dbReference type="InterPro" id="IPR020751">
    <property type="entry name" value="aa-tRNA-synth_I_codon-bd_sub2"/>
</dbReference>
<dbReference type="GO" id="GO:0000049">
    <property type="term" value="F:tRNA binding"/>
    <property type="evidence" value="ECO:0007669"/>
    <property type="project" value="InterPro"/>
</dbReference>
<dbReference type="GO" id="GO:0006424">
    <property type="term" value="P:glutamyl-tRNA aminoacylation"/>
    <property type="evidence" value="ECO:0007669"/>
    <property type="project" value="UniProtKB-UniRule"/>
</dbReference>
<feature type="domain" description="Glutamyl/glutaminyl-tRNA synthetase class Ib catalytic" evidence="9">
    <location>
        <begin position="2"/>
        <end position="318"/>
    </location>
</feature>
<keyword evidence="2 8" id="KW-0963">Cytoplasm</keyword>
<dbReference type="GO" id="GO:0005524">
    <property type="term" value="F:ATP binding"/>
    <property type="evidence" value="ECO:0007669"/>
    <property type="project" value="UniProtKB-UniRule"/>
</dbReference>
<comment type="caution">
    <text evidence="11">The sequence shown here is derived from an EMBL/GenBank/DDBJ whole genome shotgun (WGS) entry which is preliminary data.</text>
</comment>
<evidence type="ECO:0000259" key="9">
    <source>
        <dbReference type="Pfam" id="PF00749"/>
    </source>
</evidence>
<gene>
    <name evidence="8" type="primary">gltX</name>
    <name evidence="11" type="ORF">ENL71_04915</name>
</gene>
<comment type="function">
    <text evidence="8">Catalyzes the attachment of glutamate to tRNA(Glu) in a two-step reaction: glutamate is first activated by ATP to form Glu-AMP and then transferred to the acceptor end of tRNA(Glu).</text>
</comment>
<dbReference type="Gene3D" id="1.10.10.350">
    <property type="match status" value="1"/>
</dbReference>
<keyword evidence="4 8" id="KW-0547">Nucleotide-binding</keyword>
<evidence type="ECO:0000256" key="3">
    <source>
        <dbReference type="ARBA" id="ARBA00022598"/>
    </source>
</evidence>
<dbReference type="InterPro" id="IPR001412">
    <property type="entry name" value="aa-tRNA-synth_I_CS"/>
</dbReference>
<dbReference type="InterPro" id="IPR033910">
    <property type="entry name" value="GluRS_core"/>
</dbReference>
<evidence type="ECO:0000256" key="4">
    <source>
        <dbReference type="ARBA" id="ARBA00022741"/>
    </source>
</evidence>
<dbReference type="EMBL" id="DRUZ01000063">
    <property type="protein sequence ID" value="HHS01856.1"/>
    <property type="molecule type" value="Genomic_DNA"/>
</dbReference>
<dbReference type="NCBIfam" id="TIGR00464">
    <property type="entry name" value="gltX_bact"/>
    <property type="match status" value="1"/>
</dbReference>
<comment type="subcellular location">
    <subcellularLocation>
        <location evidence="8">Cytoplasm</location>
    </subcellularLocation>
</comment>
<dbReference type="InterPro" id="IPR004527">
    <property type="entry name" value="Glu-tRNA-ligase_bac/mito"/>
</dbReference>
<evidence type="ECO:0000256" key="8">
    <source>
        <dbReference type="HAMAP-Rule" id="MF_00022"/>
    </source>
</evidence>
<dbReference type="PANTHER" id="PTHR43311:SF2">
    <property type="entry name" value="GLUTAMATE--TRNA LIGASE, MITOCHONDRIAL-RELATED"/>
    <property type="match status" value="1"/>
</dbReference>
<feature type="domain" description="Aminoacyl-tRNA synthetase class I anticodon-binding" evidence="10">
    <location>
        <begin position="332"/>
        <end position="478"/>
    </location>
</feature>
<protein>
    <recommendedName>
        <fullName evidence="8">Glutamate--tRNA ligase</fullName>
        <ecNumber evidence="8">6.1.1.17</ecNumber>
    </recommendedName>
    <alternativeName>
        <fullName evidence="8">Glutamyl-tRNA synthetase</fullName>
        <shortName evidence="8">GluRS</shortName>
    </alternativeName>
</protein>
<dbReference type="AlphaFoldDB" id="A0A7C5Z4D9"/>
<dbReference type="GO" id="GO:0005829">
    <property type="term" value="C:cytosol"/>
    <property type="evidence" value="ECO:0007669"/>
    <property type="project" value="TreeGrafter"/>
</dbReference>
<comment type="catalytic activity">
    <reaction evidence="8">
        <text>tRNA(Glu) + L-glutamate + ATP = L-glutamyl-tRNA(Glu) + AMP + diphosphate</text>
        <dbReference type="Rhea" id="RHEA:23540"/>
        <dbReference type="Rhea" id="RHEA-COMP:9663"/>
        <dbReference type="Rhea" id="RHEA-COMP:9680"/>
        <dbReference type="ChEBI" id="CHEBI:29985"/>
        <dbReference type="ChEBI" id="CHEBI:30616"/>
        <dbReference type="ChEBI" id="CHEBI:33019"/>
        <dbReference type="ChEBI" id="CHEBI:78442"/>
        <dbReference type="ChEBI" id="CHEBI:78520"/>
        <dbReference type="ChEBI" id="CHEBI:456215"/>
        <dbReference type="EC" id="6.1.1.17"/>
    </reaction>
</comment>
<evidence type="ECO:0000256" key="7">
    <source>
        <dbReference type="ARBA" id="ARBA00023146"/>
    </source>
</evidence>
<feature type="short sequence motif" description="'KMSKS' region" evidence="8">
    <location>
        <begin position="250"/>
        <end position="254"/>
    </location>
</feature>
<evidence type="ECO:0000256" key="2">
    <source>
        <dbReference type="ARBA" id="ARBA00022490"/>
    </source>
</evidence>
<dbReference type="GO" id="GO:0004818">
    <property type="term" value="F:glutamate-tRNA ligase activity"/>
    <property type="evidence" value="ECO:0007669"/>
    <property type="project" value="UniProtKB-UniRule"/>
</dbReference>
<sequence>MEVRTRFAPSPTGHLHIGGARTALFNYLFARRYGGKFILRIEDTDLERSSIESEKVIIESLRWLGIEWDEGVEVGGPHGPYRATERVDIYKKYVDVLFEKGYAYHCYCTEEELEVQRQQLLSKGQMPRYLGKCRNLTEEQKRRFEQEGRKPTVRFKVPEGVKIVVHDLVRGDVEFMSDDIGDFVIVKSDGIPTYNFAVVIDDHLMKISHVIRGEEHLSNTPRQILIYNALGFELPQFAHVSLILGKDRTKMSKRHGSTWVEQYREQGYLKEGLINFLALLGWSPPEDKEIFEMEYLIENFSLDRVSKNPAIFDIDKLNYINSQHIKLKSLDELTQMCIPYFVEAGYIKEDEAKSKFEWLKKIVKSVYEGLDYLSQIKDKVDIFFNNEIKIEDDDAKEVLKWEHVKHLIDVFENKIKEAGDLTPENIKALFKEIQKETGYKGKNLFMPIRVVLTGKTHGPELVEIIEIVGKENILKRLEFFKTWYN</sequence>
<dbReference type="Gene3D" id="1.10.8.70">
    <property type="entry name" value="Glutamate-tRNA synthetase, class I, anticodon-binding domain 1"/>
    <property type="match status" value="1"/>
</dbReference>
<evidence type="ECO:0000256" key="5">
    <source>
        <dbReference type="ARBA" id="ARBA00022840"/>
    </source>
</evidence>
<dbReference type="PROSITE" id="PS00178">
    <property type="entry name" value="AA_TRNA_LIGASE_I"/>
    <property type="match status" value="1"/>
</dbReference>
<dbReference type="PRINTS" id="PR00987">
    <property type="entry name" value="TRNASYNTHGLU"/>
</dbReference>
<keyword evidence="6 8" id="KW-0648">Protein biosynthesis</keyword>
<dbReference type="InterPro" id="IPR045462">
    <property type="entry name" value="aa-tRNA-synth_I_cd-bd"/>
</dbReference>
<keyword evidence="7 8" id="KW-0030">Aminoacyl-tRNA synthetase</keyword>
<dbReference type="InterPro" id="IPR008925">
    <property type="entry name" value="aa_tRNA-synth_I_cd-bd_sf"/>
</dbReference>
<evidence type="ECO:0000256" key="6">
    <source>
        <dbReference type="ARBA" id="ARBA00022917"/>
    </source>
</evidence>
<feature type="binding site" evidence="8">
    <location>
        <position position="253"/>
    </location>
    <ligand>
        <name>ATP</name>
        <dbReference type="ChEBI" id="CHEBI:30616"/>
    </ligand>
</feature>
<dbReference type="InterPro" id="IPR049940">
    <property type="entry name" value="GluQ/Sye"/>
</dbReference>
<evidence type="ECO:0000256" key="1">
    <source>
        <dbReference type="ARBA" id="ARBA00007894"/>
    </source>
</evidence>
<dbReference type="FunFam" id="1.10.10.350:FF:000002">
    <property type="entry name" value="Glutamate--tRNA ligase"/>
    <property type="match status" value="1"/>
</dbReference>
<feature type="short sequence motif" description="'HIGH' region" evidence="8">
    <location>
        <begin position="9"/>
        <end position="19"/>
    </location>
</feature>
<keyword evidence="5 8" id="KW-0067">ATP-binding</keyword>
<dbReference type="EC" id="6.1.1.17" evidence="8"/>
<comment type="similarity">
    <text evidence="1 8">Belongs to the class-I aminoacyl-tRNA synthetase family. Glutamate--tRNA ligase type 1 subfamily.</text>
</comment>
<dbReference type="SUPFAM" id="SSF52374">
    <property type="entry name" value="Nucleotidylyl transferase"/>
    <property type="match status" value="1"/>
</dbReference>
<dbReference type="Pfam" id="PF00749">
    <property type="entry name" value="tRNA-synt_1c"/>
    <property type="match status" value="1"/>
</dbReference>
<keyword evidence="3 8" id="KW-0436">Ligase</keyword>
<name>A0A7C5Z4D9_9FIRM</name>
<evidence type="ECO:0000313" key="11">
    <source>
        <dbReference type="EMBL" id="HHS01856.1"/>
    </source>
</evidence>
<dbReference type="InterPro" id="IPR020752">
    <property type="entry name" value="Glu-tRNA-synth_I_codon-bd_sub1"/>
</dbReference>
<organism evidence="11">
    <name type="scientific">Caldicellulosiruptor owensensis</name>
    <dbReference type="NCBI Taxonomy" id="55205"/>
    <lineage>
        <taxon>Bacteria</taxon>
        <taxon>Bacillati</taxon>
        <taxon>Bacillota</taxon>
        <taxon>Bacillota incertae sedis</taxon>
        <taxon>Caldicellulosiruptorales</taxon>
        <taxon>Caldicellulosiruptoraceae</taxon>
        <taxon>Caldicellulosiruptor</taxon>
    </lineage>
</organism>
<dbReference type="PANTHER" id="PTHR43311">
    <property type="entry name" value="GLUTAMATE--TRNA LIGASE"/>
    <property type="match status" value="1"/>
</dbReference>
<dbReference type="Pfam" id="PF19269">
    <property type="entry name" value="Anticodon_2"/>
    <property type="match status" value="1"/>
</dbReference>
<dbReference type="FunFam" id="3.40.50.620:FF:000045">
    <property type="entry name" value="Glutamate--tRNA ligase, mitochondrial"/>
    <property type="match status" value="1"/>
</dbReference>
<comment type="subunit">
    <text evidence="8">Monomer.</text>
</comment>
<accession>A0A7C5Z4D9</accession>
<dbReference type="Gene3D" id="3.40.50.620">
    <property type="entry name" value="HUPs"/>
    <property type="match status" value="1"/>
</dbReference>
<dbReference type="CDD" id="cd00808">
    <property type="entry name" value="GluRS_core"/>
    <property type="match status" value="1"/>
</dbReference>
<dbReference type="SUPFAM" id="SSF48163">
    <property type="entry name" value="An anticodon-binding domain of class I aminoacyl-tRNA synthetases"/>
    <property type="match status" value="1"/>
</dbReference>
<dbReference type="InterPro" id="IPR014729">
    <property type="entry name" value="Rossmann-like_a/b/a_fold"/>
</dbReference>
<dbReference type="GO" id="GO:0008270">
    <property type="term" value="F:zinc ion binding"/>
    <property type="evidence" value="ECO:0007669"/>
    <property type="project" value="InterPro"/>
</dbReference>
<evidence type="ECO:0000259" key="10">
    <source>
        <dbReference type="Pfam" id="PF19269"/>
    </source>
</evidence>
<proteinExistence type="inferred from homology"/>
<dbReference type="InterPro" id="IPR000924">
    <property type="entry name" value="Glu/Gln-tRNA-synth"/>
</dbReference>
<reference evidence="11" key="1">
    <citation type="journal article" date="2020" name="mSystems">
        <title>Genome- and Community-Level Interaction Insights into Carbon Utilization and Element Cycling Functions of Hydrothermarchaeota in Hydrothermal Sediment.</title>
        <authorList>
            <person name="Zhou Z."/>
            <person name="Liu Y."/>
            <person name="Xu W."/>
            <person name="Pan J."/>
            <person name="Luo Z.H."/>
            <person name="Li M."/>
        </authorList>
    </citation>
    <scope>NUCLEOTIDE SEQUENCE [LARGE SCALE GENOMIC DNA]</scope>
    <source>
        <strain evidence="11">SpSt-102</strain>
    </source>
</reference>
<dbReference type="InterPro" id="IPR020058">
    <property type="entry name" value="Glu/Gln-tRNA-synth_Ib_cat-dom"/>
</dbReference>
<dbReference type="HAMAP" id="MF_00022">
    <property type="entry name" value="Glu_tRNA_synth_type1"/>
    <property type="match status" value="1"/>
</dbReference>
<comment type="caution">
    <text evidence="8">Lacks conserved residue(s) required for the propagation of feature annotation.</text>
</comment>